<accession>A0A5C6X2A5</accession>
<evidence type="ECO:0000256" key="3">
    <source>
        <dbReference type="ARBA" id="ARBA00022692"/>
    </source>
</evidence>
<evidence type="ECO:0000256" key="1">
    <source>
        <dbReference type="ARBA" id="ARBA00004167"/>
    </source>
</evidence>
<keyword evidence="3" id="KW-0812">Transmembrane</keyword>
<keyword evidence="5" id="KW-1133">Transmembrane helix</keyword>
<dbReference type="GO" id="GO:0016020">
    <property type="term" value="C:membrane"/>
    <property type="evidence" value="ECO:0007669"/>
    <property type="project" value="UniProtKB-SubCell"/>
</dbReference>
<keyword evidence="4" id="KW-0653">Protein transport</keyword>
<dbReference type="EMBL" id="VOSL01000141">
    <property type="protein sequence ID" value="TXD32033.1"/>
    <property type="molecule type" value="Genomic_DNA"/>
</dbReference>
<evidence type="ECO:0000256" key="5">
    <source>
        <dbReference type="ARBA" id="ARBA00022989"/>
    </source>
</evidence>
<comment type="subcellular location">
    <subcellularLocation>
        <location evidence="1">Membrane</location>
        <topology evidence="1">Single-pass membrane protein</topology>
    </subcellularLocation>
</comment>
<dbReference type="AlphaFoldDB" id="A0A5C6X2A5"/>
<feature type="compositionally biased region" description="Low complexity" evidence="8">
    <location>
        <begin position="65"/>
        <end position="98"/>
    </location>
</feature>
<sequence length="187" mass="19708">MFGISFPELMIIAALVLVVAGPEKLPEFARWAGKGMRELRKASNTLRDALMIDDLDLDSPKKRITTSAPSASAAPTTAASSGAEAVSPASSADAAPTARVSTASAPRERYPSAEPSGLDQLDERDFDRLLEQQYLMHHNQLKAVALSPALPTAETHPVSLSAANPEAADAARHSVALVASQAPEPMR</sequence>
<evidence type="ECO:0000256" key="2">
    <source>
        <dbReference type="ARBA" id="ARBA00022448"/>
    </source>
</evidence>
<reference evidence="9 10" key="1">
    <citation type="submission" date="2019-08" db="EMBL/GenBank/DDBJ databases">
        <title>Bradymonadales sp. TMQ2.</title>
        <authorList>
            <person name="Liang Q."/>
        </authorList>
    </citation>
    <scope>NUCLEOTIDE SEQUENCE [LARGE SCALE GENOMIC DNA]</scope>
    <source>
        <strain evidence="9 10">TMQ2</strain>
    </source>
</reference>
<dbReference type="PANTHER" id="PTHR33162:SF1">
    <property type="entry name" value="SEC-INDEPENDENT PROTEIN TRANSLOCASE PROTEIN TATA, CHLOROPLASTIC"/>
    <property type="match status" value="1"/>
</dbReference>
<evidence type="ECO:0000256" key="8">
    <source>
        <dbReference type="SAM" id="MobiDB-lite"/>
    </source>
</evidence>
<dbReference type="PANTHER" id="PTHR33162">
    <property type="entry name" value="SEC-INDEPENDENT PROTEIN TRANSLOCASE PROTEIN TATA, CHLOROPLASTIC"/>
    <property type="match status" value="1"/>
</dbReference>
<dbReference type="InterPro" id="IPR003369">
    <property type="entry name" value="TatA/B/E"/>
</dbReference>
<evidence type="ECO:0000313" key="10">
    <source>
        <dbReference type="Proteomes" id="UP000321046"/>
    </source>
</evidence>
<dbReference type="Proteomes" id="UP000321046">
    <property type="component" value="Unassembled WGS sequence"/>
</dbReference>
<feature type="region of interest" description="Disordered" evidence="8">
    <location>
        <begin position="63"/>
        <end position="122"/>
    </location>
</feature>
<dbReference type="Gene3D" id="1.20.5.3310">
    <property type="match status" value="1"/>
</dbReference>
<protein>
    <submittedName>
        <fullName evidence="9">Twin-arginine translocase TatA/TatE family subunit</fullName>
    </submittedName>
</protein>
<dbReference type="OrthoDB" id="9813726at2"/>
<evidence type="ECO:0000313" key="9">
    <source>
        <dbReference type="EMBL" id="TXD32033.1"/>
    </source>
</evidence>
<dbReference type="PRINTS" id="PR01506">
    <property type="entry name" value="TATBPROTEIN"/>
</dbReference>
<evidence type="ECO:0000256" key="4">
    <source>
        <dbReference type="ARBA" id="ARBA00022927"/>
    </source>
</evidence>
<keyword evidence="7" id="KW-0472">Membrane</keyword>
<keyword evidence="6" id="KW-0811">Translocation</keyword>
<organism evidence="9 10">
    <name type="scientific">Lujinxingia vulgaris</name>
    <dbReference type="NCBI Taxonomy" id="2600176"/>
    <lineage>
        <taxon>Bacteria</taxon>
        <taxon>Deltaproteobacteria</taxon>
        <taxon>Bradymonadales</taxon>
        <taxon>Lujinxingiaceae</taxon>
        <taxon>Lujinxingia</taxon>
    </lineage>
</organism>
<dbReference type="GO" id="GO:0015031">
    <property type="term" value="P:protein transport"/>
    <property type="evidence" value="ECO:0007669"/>
    <property type="project" value="UniProtKB-KW"/>
</dbReference>
<gene>
    <name evidence="9" type="ORF">FRC96_19210</name>
</gene>
<dbReference type="Pfam" id="PF02416">
    <property type="entry name" value="TatA_B_E"/>
    <property type="match status" value="1"/>
</dbReference>
<comment type="caution">
    <text evidence="9">The sequence shown here is derived from an EMBL/GenBank/DDBJ whole genome shotgun (WGS) entry which is preliminary data.</text>
</comment>
<dbReference type="RefSeq" id="WP_146976943.1">
    <property type="nucleotide sequence ID" value="NZ_VOSL01000141.1"/>
</dbReference>
<keyword evidence="2" id="KW-0813">Transport</keyword>
<proteinExistence type="predicted"/>
<evidence type="ECO:0000256" key="6">
    <source>
        <dbReference type="ARBA" id="ARBA00023010"/>
    </source>
</evidence>
<name>A0A5C6X2A5_9DELT</name>
<evidence type="ECO:0000256" key="7">
    <source>
        <dbReference type="ARBA" id="ARBA00023136"/>
    </source>
</evidence>